<organism evidence="1 2">
    <name type="scientific">Haematococcus lacustris</name>
    <name type="common">Green alga</name>
    <name type="synonym">Haematococcus pluvialis</name>
    <dbReference type="NCBI Taxonomy" id="44745"/>
    <lineage>
        <taxon>Eukaryota</taxon>
        <taxon>Viridiplantae</taxon>
        <taxon>Chlorophyta</taxon>
        <taxon>core chlorophytes</taxon>
        <taxon>Chlorophyceae</taxon>
        <taxon>CS clade</taxon>
        <taxon>Chlamydomonadales</taxon>
        <taxon>Haematococcaceae</taxon>
        <taxon>Haematococcus</taxon>
    </lineage>
</organism>
<dbReference type="EMBL" id="BLLF01005774">
    <property type="protein sequence ID" value="GFH31616.1"/>
    <property type="molecule type" value="Genomic_DNA"/>
</dbReference>
<accession>A0A6A0AFV2</accession>
<keyword evidence="2" id="KW-1185">Reference proteome</keyword>
<evidence type="ECO:0000313" key="2">
    <source>
        <dbReference type="Proteomes" id="UP000485058"/>
    </source>
</evidence>
<dbReference type="Proteomes" id="UP000485058">
    <property type="component" value="Unassembled WGS sequence"/>
</dbReference>
<proteinExistence type="predicted"/>
<comment type="caution">
    <text evidence="1">The sequence shown here is derived from an EMBL/GenBank/DDBJ whole genome shotgun (WGS) entry which is preliminary data.</text>
</comment>
<feature type="non-terminal residue" evidence="1">
    <location>
        <position position="1"/>
    </location>
</feature>
<protein>
    <submittedName>
        <fullName evidence="1">Uncharacterized protein</fullName>
    </submittedName>
</protein>
<name>A0A6A0AFV2_HAELA</name>
<evidence type="ECO:0000313" key="1">
    <source>
        <dbReference type="EMBL" id="GFH31616.1"/>
    </source>
</evidence>
<sequence>RRHISASSSEHSNLRALAVTHAVAFAKASTPVADLVRPASRAAAPACPVTLAADLKKTTLFTRSRFREGKKTIRGRESKGRVRLSNDCCG</sequence>
<dbReference type="AlphaFoldDB" id="A0A6A0AFV2"/>
<gene>
    <name evidence="1" type="ORF">HaLaN_30693</name>
</gene>
<reference evidence="1 2" key="1">
    <citation type="submission" date="2020-02" db="EMBL/GenBank/DDBJ databases">
        <title>Draft genome sequence of Haematococcus lacustris strain NIES-144.</title>
        <authorList>
            <person name="Morimoto D."/>
            <person name="Nakagawa S."/>
            <person name="Yoshida T."/>
            <person name="Sawayama S."/>
        </authorList>
    </citation>
    <scope>NUCLEOTIDE SEQUENCE [LARGE SCALE GENOMIC DNA]</scope>
    <source>
        <strain evidence="1 2">NIES-144</strain>
    </source>
</reference>